<protein>
    <recommendedName>
        <fullName evidence="3">F-box domain-containing protein</fullName>
    </recommendedName>
</protein>
<organism evidence="1 2">
    <name type="scientific">Rhodotorula graminis (strain WP1)</name>
    <dbReference type="NCBI Taxonomy" id="578459"/>
    <lineage>
        <taxon>Eukaryota</taxon>
        <taxon>Fungi</taxon>
        <taxon>Dikarya</taxon>
        <taxon>Basidiomycota</taxon>
        <taxon>Pucciniomycotina</taxon>
        <taxon>Microbotryomycetes</taxon>
        <taxon>Sporidiobolales</taxon>
        <taxon>Sporidiobolaceae</taxon>
        <taxon>Rhodotorula</taxon>
    </lineage>
</organism>
<accession>A0A194S5B8</accession>
<name>A0A194S5B8_RHOGW</name>
<dbReference type="Proteomes" id="UP000053890">
    <property type="component" value="Unassembled WGS sequence"/>
</dbReference>
<dbReference type="GeneID" id="28977034"/>
<dbReference type="AlphaFoldDB" id="A0A194S5B8"/>
<sequence>MTLIPTGHEQSPPDNLAQPPAVDFPHEILCFILHLCVPPSGHTKAEIRRRRRALYRYAHVNSRWHAAAFDQAVRSVFINAHANGWSQDEATATRWVTEAKEHADSRGRGIRELVLFGEKHLPDQSLQAMFQQFDQLEHLVVVKSRNPRSLLGSTTIRHLQVLETASPSFLGIYSNLRRLDIIGCRGEALPSTLTNANFPSLDTLVLDLLAPRRGIQIKTYQGRGVTDSVRPPNVRALALRGQGHPFLREVLAFQTRLEHLYLGVPRAETFDYLHALPCPISSLWVEHTVEEQAEDHAALLPWQPHLAPALSATAFDHTSLKRIGLAYYDSPDQAVDLLDDWLISFASAVAKAMALRGLDLDVRWATPACVLEEWDPLRQEEPARFLGLGIRG</sequence>
<proteinExistence type="predicted"/>
<dbReference type="SUPFAM" id="SSF52047">
    <property type="entry name" value="RNI-like"/>
    <property type="match status" value="1"/>
</dbReference>
<dbReference type="OMA" id="NAHANGW"/>
<dbReference type="RefSeq" id="XP_018271977.1">
    <property type="nucleotide sequence ID" value="XM_018416586.1"/>
</dbReference>
<evidence type="ECO:0000313" key="1">
    <source>
        <dbReference type="EMBL" id="KPV75928.1"/>
    </source>
</evidence>
<keyword evidence="2" id="KW-1185">Reference proteome</keyword>
<reference evidence="1 2" key="1">
    <citation type="journal article" date="2015" name="Front. Microbiol.">
        <title>Genome sequence of the plant growth promoting endophytic yeast Rhodotorula graminis WP1.</title>
        <authorList>
            <person name="Firrincieli A."/>
            <person name="Otillar R."/>
            <person name="Salamov A."/>
            <person name="Schmutz J."/>
            <person name="Khan Z."/>
            <person name="Redman R.S."/>
            <person name="Fleck N.D."/>
            <person name="Lindquist E."/>
            <person name="Grigoriev I.V."/>
            <person name="Doty S.L."/>
        </authorList>
    </citation>
    <scope>NUCLEOTIDE SEQUENCE [LARGE SCALE GENOMIC DNA]</scope>
    <source>
        <strain evidence="1 2">WP1</strain>
    </source>
</reference>
<dbReference type="OrthoDB" id="10437267at2759"/>
<dbReference type="EMBL" id="KQ474077">
    <property type="protein sequence ID" value="KPV75928.1"/>
    <property type="molecule type" value="Genomic_DNA"/>
</dbReference>
<gene>
    <name evidence="1" type="ORF">RHOBADRAFT_52938</name>
</gene>
<evidence type="ECO:0000313" key="2">
    <source>
        <dbReference type="Proteomes" id="UP000053890"/>
    </source>
</evidence>
<evidence type="ECO:0008006" key="3">
    <source>
        <dbReference type="Google" id="ProtNLM"/>
    </source>
</evidence>